<evidence type="ECO:0000313" key="4">
    <source>
        <dbReference type="Proteomes" id="UP000319160"/>
    </source>
</evidence>
<proteinExistence type="predicted"/>
<gene>
    <name evidence="3" type="ORF">FHL15_009308</name>
</gene>
<sequence>MSSAASPNSPHPSLRGFMSKSDNGTFSKQDVEMVKQLFHIVKSMRDEPRGHDSCMYLYVARQFVTLILLKAMHITRSRSSTAGSFDQSHDTFYFEDGDEDEDEEDYLSEGDAQSEKNSAPITHSACTNYVPAERPHAAVEKRYRNTMQSKFRTLHSLIPPSGVYQRGNRGVNDQPIREKASKAMTLARAMEFIIHLTSTYESYEARCNKHRQFAKQLRMAHDAHIQETNDVM</sequence>
<dbReference type="GO" id="GO:0046983">
    <property type="term" value="F:protein dimerization activity"/>
    <property type="evidence" value="ECO:0007669"/>
    <property type="project" value="InterPro"/>
</dbReference>
<organism evidence="3 4">
    <name type="scientific">Xylaria flabelliformis</name>
    <dbReference type="NCBI Taxonomy" id="2512241"/>
    <lineage>
        <taxon>Eukaryota</taxon>
        <taxon>Fungi</taxon>
        <taxon>Dikarya</taxon>
        <taxon>Ascomycota</taxon>
        <taxon>Pezizomycotina</taxon>
        <taxon>Sordariomycetes</taxon>
        <taxon>Xylariomycetidae</taxon>
        <taxon>Xylariales</taxon>
        <taxon>Xylariaceae</taxon>
        <taxon>Xylaria</taxon>
    </lineage>
</organism>
<dbReference type="EMBL" id="VFLP01000062">
    <property type="protein sequence ID" value="TRX89875.1"/>
    <property type="molecule type" value="Genomic_DNA"/>
</dbReference>
<dbReference type="Gene3D" id="4.10.280.10">
    <property type="entry name" value="Helix-loop-helix DNA-binding domain"/>
    <property type="match status" value="1"/>
</dbReference>
<dbReference type="InterPro" id="IPR011598">
    <property type="entry name" value="bHLH_dom"/>
</dbReference>
<dbReference type="Proteomes" id="UP000319160">
    <property type="component" value="Unassembled WGS sequence"/>
</dbReference>
<dbReference type="SUPFAM" id="SSF47459">
    <property type="entry name" value="HLH, helix-loop-helix DNA-binding domain"/>
    <property type="match status" value="1"/>
</dbReference>
<dbReference type="AlphaFoldDB" id="A0A553HPJ8"/>
<feature type="compositionally biased region" description="Low complexity" evidence="1">
    <location>
        <begin position="1"/>
        <end position="13"/>
    </location>
</feature>
<dbReference type="CDD" id="cd11395">
    <property type="entry name" value="bHLHzip_SREBP_like"/>
    <property type="match status" value="1"/>
</dbReference>
<feature type="region of interest" description="Disordered" evidence="1">
    <location>
        <begin position="1"/>
        <end position="22"/>
    </location>
</feature>
<keyword evidence="4" id="KW-1185">Reference proteome</keyword>
<comment type="caution">
    <text evidence="3">The sequence shown here is derived from an EMBL/GenBank/DDBJ whole genome shotgun (WGS) entry which is preliminary data.</text>
</comment>
<evidence type="ECO:0000313" key="3">
    <source>
        <dbReference type="EMBL" id="TRX89875.1"/>
    </source>
</evidence>
<dbReference type="Pfam" id="PF00010">
    <property type="entry name" value="HLH"/>
    <property type="match status" value="1"/>
</dbReference>
<dbReference type="InterPro" id="IPR036638">
    <property type="entry name" value="HLH_DNA-bd_sf"/>
</dbReference>
<evidence type="ECO:0000256" key="1">
    <source>
        <dbReference type="SAM" id="MobiDB-lite"/>
    </source>
</evidence>
<protein>
    <recommendedName>
        <fullName evidence="2">BHLH domain-containing protein</fullName>
    </recommendedName>
</protein>
<reference evidence="4" key="1">
    <citation type="submission" date="2019-06" db="EMBL/GenBank/DDBJ databases">
        <title>Draft genome sequence of the griseofulvin-producing fungus Xylaria cubensis strain G536.</title>
        <authorList>
            <person name="Mead M.E."/>
            <person name="Raja H.A."/>
            <person name="Steenwyk J.L."/>
            <person name="Knowles S.L."/>
            <person name="Oberlies N.H."/>
            <person name="Rokas A."/>
        </authorList>
    </citation>
    <scope>NUCLEOTIDE SEQUENCE [LARGE SCALE GENOMIC DNA]</scope>
    <source>
        <strain evidence="4">G536</strain>
    </source>
</reference>
<dbReference type="PROSITE" id="PS50888">
    <property type="entry name" value="BHLH"/>
    <property type="match status" value="1"/>
</dbReference>
<accession>A0A553HPJ8</accession>
<name>A0A553HPJ8_9PEZI</name>
<dbReference type="OrthoDB" id="2133190at2759"/>
<dbReference type="SMART" id="SM00353">
    <property type="entry name" value="HLH"/>
    <property type="match status" value="1"/>
</dbReference>
<feature type="region of interest" description="Disordered" evidence="1">
    <location>
        <begin position="79"/>
        <end position="120"/>
    </location>
</feature>
<feature type="compositionally biased region" description="Acidic residues" evidence="1">
    <location>
        <begin position="93"/>
        <end position="108"/>
    </location>
</feature>
<evidence type="ECO:0000259" key="2">
    <source>
        <dbReference type="PROSITE" id="PS50888"/>
    </source>
</evidence>
<feature type="domain" description="BHLH" evidence="2">
    <location>
        <begin position="131"/>
        <end position="196"/>
    </location>
</feature>